<evidence type="ECO:0000313" key="2">
    <source>
        <dbReference type="Proteomes" id="UP000694565"/>
    </source>
</evidence>
<accession>A0A8C2XBS9</accession>
<dbReference type="Proteomes" id="UP000694565">
    <property type="component" value="Unplaced"/>
</dbReference>
<organism evidence="1 2">
    <name type="scientific">Cyclopterus lumpus</name>
    <name type="common">Lumpsucker</name>
    <dbReference type="NCBI Taxonomy" id="8103"/>
    <lineage>
        <taxon>Eukaryota</taxon>
        <taxon>Metazoa</taxon>
        <taxon>Chordata</taxon>
        <taxon>Craniata</taxon>
        <taxon>Vertebrata</taxon>
        <taxon>Euteleostomi</taxon>
        <taxon>Actinopterygii</taxon>
        <taxon>Neopterygii</taxon>
        <taxon>Teleostei</taxon>
        <taxon>Neoteleostei</taxon>
        <taxon>Acanthomorphata</taxon>
        <taxon>Eupercaria</taxon>
        <taxon>Perciformes</taxon>
        <taxon>Cottioidei</taxon>
        <taxon>Cottales</taxon>
        <taxon>Cyclopteridae</taxon>
        <taxon>Cyclopterus</taxon>
    </lineage>
</organism>
<proteinExistence type="predicted"/>
<name>A0A8C2XBS9_CYCLU</name>
<keyword evidence="2" id="KW-1185">Reference proteome</keyword>
<dbReference type="AlphaFoldDB" id="A0A8C2XBS9"/>
<evidence type="ECO:0000313" key="1">
    <source>
        <dbReference type="Ensembl" id="ENSCLMP00005016238.1"/>
    </source>
</evidence>
<protein>
    <submittedName>
        <fullName evidence="1">Uncharacterized protein</fullName>
    </submittedName>
</protein>
<sequence>MSNTAMFYHTPSLILLPFDSEERKKQLQGWKILHLFFIYHSNILSLCSVPKLKSGRGNLQSQTD</sequence>
<dbReference type="Ensembl" id="ENSCLMT00005017212.1">
    <property type="protein sequence ID" value="ENSCLMP00005016238.1"/>
    <property type="gene ID" value="ENSCLMG00005008400.1"/>
</dbReference>
<reference evidence="1" key="2">
    <citation type="submission" date="2025-09" db="UniProtKB">
        <authorList>
            <consortium name="Ensembl"/>
        </authorList>
    </citation>
    <scope>IDENTIFICATION</scope>
</reference>
<reference evidence="1" key="1">
    <citation type="submission" date="2025-08" db="UniProtKB">
        <authorList>
            <consortium name="Ensembl"/>
        </authorList>
    </citation>
    <scope>IDENTIFICATION</scope>
</reference>